<evidence type="ECO:0000256" key="3">
    <source>
        <dbReference type="ARBA" id="ARBA00022840"/>
    </source>
</evidence>
<dbReference type="OrthoDB" id="337870at2759"/>
<keyword evidence="10" id="KW-1185">Reference proteome</keyword>
<evidence type="ECO:0000313" key="10">
    <source>
        <dbReference type="Proteomes" id="UP000677054"/>
    </source>
</evidence>
<dbReference type="Gene3D" id="3.40.50.620">
    <property type="entry name" value="HUPs"/>
    <property type="match status" value="2"/>
</dbReference>
<dbReference type="SUPFAM" id="SSF52374">
    <property type="entry name" value="Nucleotidylyl transferase"/>
    <property type="match status" value="2"/>
</dbReference>
<keyword evidence="1 7" id="KW-0436">Ligase</keyword>
<dbReference type="InterPro" id="IPR024088">
    <property type="entry name" value="Tyr-tRNA-ligase_bac-type"/>
</dbReference>
<dbReference type="PROSITE" id="PS00178">
    <property type="entry name" value="AA_TRNA_LIGASE_I"/>
    <property type="match status" value="2"/>
</dbReference>
<protein>
    <recommendedName>
        <fullName evidence="11">Tyrosine--tRNA ligase</fullName>
    </recommendedName>
</protein>
<dbReference type="InterPro" id="IPR001412">
    <property type="entry name" value="aa-tRNA-synth_I_CS"/>
</dbReference>
<dbReference type="Proteomes" id="UP000677054">
    <property type="component" value="Unassembled WGS sequence"/>
</dbReference>
<dbReference type="EMBL" id="CAJPEV010000179">
    <property type="protein sequence ID" value="CAG0881909.1"/>
    <property type="molecule type" value="Genomic_DNA"/>
</dbReference>
<evidence type="ECO:0000256" key="6">
    <source>
        <dbReference type="ARBA" id="ARBA00048248"/>
    </source>
</evidence>
<dbReference type="EMBL" id="LR899696">
    <property type="protein sequence ID" value="CAD7241813.1"/>
    <property type="molecule type" value="Genomic_DNA"/>
</dbReference>
<reference evidence="9" key="1">
    <citation type="submission" date="2020-11" db="EMBL/GenBank/DDBJ databases">
        <authorList>
            <person name="Tran Van P."/>
        </authorList>
    </citation>
    <scope>NUCLEOTIDE SEQUENCE</scope>
</reference>
<evidence type="ECO:0000313" key="9">
    <source>
        <dbReference type="EMBL" id="CAD7241813.1"/>
    </source>
</evidence>
<proteinExistence type="inferred from homology"/>
<name>A0A7R8X8V1_9CRUS</name>
<dbReference type="GO" id="GO:0005524">
    <property type="term" value="F:ATP binding"/>
    <property type="evidence" value="ECO:0007669"/>
    <property type="project" value="UniProtKB-KW"/>
</dbReference>
<keyword evidence="8" id="KW-0472">Membrane</keyword>
<dbReference type="InterPro" id="IPR014729">
    <property type="entry name" value="Rossmann-like_a/b/a_fold"/>
</dbReference>
<accession>A0A7R8X8V1</accession>
<keyword evidence="8" id="KW-0812">Transmembrane</keyword>
<dbReference type="PANTHER" id="PTHR11766">
    <property type="entry name" value="TYROSYL-TRNA SYNTHETASE"/>
    <property type="match status" value="1"/>
</dbReference>
<dbReference type="GO" id="GO:0004831">
    <property type="term" value="F:tyrosine-tRNA ligase activity"/>
    <property type="evidence" value="ECO:0007669"/>
    <property type="project" value="UniProtKB-EC"/>
</dbReference>
<gene>
    <name evidence="9" type="ORF">DSTB1V02_LOCUS1792</name>
</gene>
<dbReference type="GO" id="GO:0006418">
    <property type="term" value="P:tRNA aminoacylation for protein translation"/>
    <property type="evidence" value="ECO:0007669"/>
    <property type="project" value="InterPro"/>
</dbReference>
<dbReference type="GO" id="GO:0005829">
    <property type="term" value="C:cytosol"/>
    <property type="evidence" value="ECO:0007669"/>
    <property type="project" value="TreeGrafter"/>
</dbReference>
<evidence type="ECO:0000256" key="2">
    <source>
        <dbReference type="ARBA" id="ARBA00022741"/>
    </source>
</evidence>
<keyword evidence="3 7" id="KW-0067">ATP-binding</keyword>
<keyword evidence="2 7" id="KW-0547">Nucleotide-binding</keyword>
<evidence type="ECO:0000256" key="8">
    <source>
        <dbReference type="SAM" id="Phobius"/>
    </source>
</evidence>
<feature type="transmembrane region" description="Helical" evidence="8">
    <location>
        <begin position="186"/>
        <end position="204"/>
    </location>
</feature>
<dbReference type="PANTHER" id="PTHR11766:SF0">
    <property type="entry name" value="TYROSINE--TRNA LIGASE, MITOCHONDRIAL"/>
    <property type="match status" value="1"/>
</dbReference>
<organism evidence="9">
    <name type="scientific">Darwinula stevensoni</name>
    <dbReference type="NCBI Taxonomy" id="69355"/>
    <lineage>
        <taxon>Eukaryota</taxon>
        <taxon>Metazoa</taxon>
        <taxon>Ecdysozoa</taxon>
        <taxon>Arthropoda</taxon>
        <taxon>Crustacea</taxon>
        <taxon>Oligostraca</taxon>
        <taxon>Ostracoda</taxon>
        <taxon>Podocopa</taxon>
        <taxon>Podocopida</taxon>
        <taxon>Darwinulocopina</taxon>
        <taxon>Darwinuloidea</taxon>
        <taxon>Darwinulidae</taxon>
        <taxon>Darwinula</taxon>
    </lineage>
</organism>
<keyword evidence="5 7" id="KW-0030">Aminoacyl-tRNA synthetase</keyword>
<dbReference type="Pfam" id="PF00579">
    <property type="entry name" value="tRNA-synt_1b"/>
    <property type="match status" value="2"/>
</dbReference>
<evidence type="ECO:0008006" key="11">
    <source>
        <dbReference type="Google" id="ProtNLM"/>
    </source>
</evidence>
<evidence type="ECO:0000256" key="5">
    <source>
        <dbReference type="ARBA" id="ARBA00023146"/>
    </source>
</evidence>
<comment type="catalytic activity">
    <reaction evidence="6">
        <text>tRNA(Tyr) + L-tyrosine + ATP = L-tyrosyl-tRNA(Tyr) + AMP + diphosphate + H(+)</text>
        <dbReference type="Rhea" id="RHEA:10220"/>
        <dbReference type="Rhea" id="RHEA-COMP:9706"/>
        <dbReference type="Rhea" id="RHEA-COMP:9707"/>
        <dbReference type="ChEBI" id="CHEBI:15378"/>
        <dbReference type="ChEBI" id="CHEBI:30616"/>
        <dbReference type="ChEBI" id="CHEBI:33019"/>
        <dbReference type="ChEBI" id="CHEBI:58315"/>
        <dbReference type="ChEBI" id="CHEBI:78442"/>
        <dbReference type="ChEBI" id="CHEBI:78536"/>
        <dbReference type="ChEBI" id="CHEBI:456215"/>
        <dbReference type="EC" id="6.1.1.1"/>
    </reaction>
</comment>
<keyword evidence="8" id="KW-1133">Transmembrane helix</keyword>
<dbReference type="GO" id="GO:0005739">
    <property type="term" value="C:mitochondrion"/>
    <property type="evidence" value="ECO:0007669"/>
    <property type="project" value="TreeGrafter"/>
</dbReference>
<keyword evidence="4 7" id="KW-0648">Protein biosynthesis</keyword>
<evidence type="ECO:0000256" key="4">
    <source>
        <dbReference type="ARBA" id="ARBA00022917"/>
    </source>
</evidence>
<evidence type="ECO:0000256" key="7">
    <source>
        <dbReference type="RuleBase" id="RU363036"/>
    </source>
</evidence>
<dbReference type="AlphaFoldDB" id="A0A7R8X8V1"/>
<evidence type="ECO:0000256" key="1">
    <source>
        <dbReference type="ARBA" id="ARBA00022598"/>
    </source>
</evidence>
<dbReference type="InterPro" id="IPR002305">
    <property type="entry name" value="aa-tRNA-synth_Ic"/>
</dbReference>
<comment type="similarity">
    <text evidence="7">Belongs to the class-I aminoacyl-tRNA synthetase family.</text>
</comment>
<sequence length="229" mass="26039">MYAMFQMRKTPLQLFHFFKRGYSNRNILSLSKKGFWADIFPHEATNDLSNLLVGQPQVIYAGFDPTAGSLHLGHLVVIQALLHAQRAGEMRKTPLQLFHFFKRGYSNRNILSLSKKGFWADIFPHEATNDLSNLLVGQPQVIYAGFDPTAGSLHLGHLVVIQALLHAQRAGEIFLTFLLVNHKSSMLDSILLLAPCILGIWWLSRLCFMRKEQVKCTILYFSLQILNQS</sequence>